<dbReference type="Pfam" id="PF13009">
    <property type="entry name" value="Integrase_2"/>
    <property type="match status" value="1"/>
</dbReference>
<keyword evidence="1" id="KW-0175">Coiled coil</keyword>
<organism evidence="2 3">
    <name type="scientific">Pseudoalteromonas piscicida</name>
    <dbReference type="NCBI Taxonomy" id="43662"/>
    <lineage>
        <taxon>Bacteria</taxon>
        <taxon>Pseudomonadati</taxon>
        <taxon>Pseudomonadota</taxon>
        <taxon>Gammaproteobacteria</taxon>
        <taxon>Alteromonadales</taxon>
        <taxon>Pseudoalteromonadaceae</taxon>
        <taxon>Pseudoalteromonas</taxon>
    </lineage>
</organism>
<keyword evidence="3" id="KW-1185">Reference proteome</keyword>
<evidence type="ECO:0000313" key="3">
    <source>
        <dbReference type="Proteomes" id="UP000016521"/>
    </source>
</evidence>
<evidence type="ECO:0008006" key="4">
    <source>
        <dbReference type="Google" id="ProtNLM"/>
    </source>
</evidence>
<dbReference type="InterPro" id="IPR024965">
    <property type="entry name" value="Putative_integrase"/>
</dbReference>
<evidence type="ECO:0000313" key="2">
    <source>
        <dbReference type="EMBL" id="ATD10234.1"/>
    </source>
</evidence>
<gene>
    <name evidence="2" type="ORF">PPIS_b1228</name>
</gene>
<dbReference type="RefSeq" id="WP_010379389.1">
    <property type="nucleotide sequence ID" value="NZ_CP011925.1"/>
</dbReference>
<proteinExistence type="predicted"/>
<dbReference type="Proteomes" id="UP000016521">
    <property type="component" value="Chromosome II"/>
</dbReference>
<name>A0ABM6NML0_PSEO7</name>
<accession>A0ABM6NML0</accession>
<dbReference type="EMBL" id="CP011925">
    <property type="protein sequence ID" value="ATD10234.1"/>
    <property type="molecule type" value="Genomic_DNA"/>
</dbReference>
<feature type="coiled-coil region" evidence="1">
    <location>
        <begin position="642"/>
        <end position="699"/>
    </location>
</feature>
<reference evidence="2 3" key="1">
    <citation type="submission" date="2015-06" db="EMBL/GenBank/DDBJ databases">
        <authorList>
            <person name="Xie B.-B."/>
            <person name="Rong J.-C."/>
            <person name="Qin Q.-L."/>
            <person name="Zhang Y.-Z."/>
        </authorList>
    </citation>
    <scope>NUCLEOTIDE SEQUENCE [LARGE SCALE GENOMIC DNA]</scope>
    <source>
        <strain evidence="2 3">JCM 20779</strain>
    </source>
</reference>
<protein>
    <recommendedName>
        <fullName evidence="4">Integrase</fullName>
    </recommendedName>
</protein>
<sequence>MKKQKNSRYLDIQFSWMTKKLGAQWSDWQKYAASWFALQTRALDPKRIAISFFVEHYLSQCAPYAFHLPHFFLGSNGHISSSEELVDLMKKRGIEDLNEQSRRPNYICDFIDYIIEINFSTINNSGIKTPNVVNPFRKVKVKSNTTETVRSPLPFKYILELREILCPSIKYEDKASTIGRHFNDWRWYQKLTGKRISSGRSGDWFEVDEELVDKTDPDCVWREVTKSVGNRKVKVYQIWSPVRALILFIKLHLPLRAYQIKMLDSGEADTFRYESGNWILNENHDFARGNEKKPFSKGVFKKMFDRITNSHSTGLYINTNKTTDQHVYSQDIGYTIPWQNEEVLYWLEKLRNWQEKYNKIQCPTNCKSLHKKHTESSKSKEQLDAMGSICFLFRDASGIGDDRIKPIDLHSLKRPWYALLLHLENIIYSRGETLENGSRLRLVHDYSSTTNKGATTLFPIHSLRVGLITAYCLDSQLPIPVVSKLLAGHSRIMTTIYYNKLTPSVMAKKMSDAESELVEHSSESLRHFLNDASESQVMRQVAYNDESGLLNTISNRLPIAWESKAYGVCLAGGSSSKTDEISTLAGCWNGGELIIDKERAASRVYGSVPNGPENCVRCRWFVTDVRYLNQLNGLFNQRSYLAHESAKLAAQIEIELEDLKDERYFAELEDKPFLKIEKFKELQRRYEKQKVESDEFTKDWIACFNLIKRIMEIEEKRAFGDHKGKIVAVGDKSDIIPRLKFIETNSELFQLSLLCEDAEFYPDLRDTLSKTPVLQKRSMSLCKALVKSGSMPVFLEMDEKQQLLVGNALMREMAKALVPNDKVAGFKIVADYLEAERYLLDAKLLKRGIKIYNHASISFKDIS</sequence>
<evidence type="ECO:0000256" key="1">
    <source>
        <dbReference type="SAM" id="Coils"/>
    </source>
</evidence>